<dbReference type="AlphaFoldDB" id="W4QQ77"/>
<feature type="region of interest" description="Disordered" evidence="1">
    <location>
        <begin position="212"/>
        <end position="261"/>
    </location>
</feature>
<dbReference type="Proteomes" id="UP000018896">
    <property type="component" value="Unassembled WGS sequence"/>
</dbReference>
<organism evidence="2 3">
    <name type="scientific">Halalkalibacter akibai (strain ATCC 43226 / DSM 21942 / CIP 109018 / JCM 9157 / 1139)</name>
    <name type="common">Bacillus akibai</name>
    <dbReference type="NCBI Taxonomy" id="1236973"/>
    <lineage>
        <taxon>Bacteria</taxon>
        <taxon>Bacillati</taxon>
        <taxon>Bacillota</taxon>
        <taxon>Bacilli</taxon>
        <taxon>Bacillales</taxon>
        <taxon>Bacillaceae</taxon>
        <taxon>Halalkalibacter</taxon>
    </lineage>
</organism>
<dbReference type="RefSeq" id="WP_035662808.1">
    <property type="nucleotide sequence ID" value="NZ_BAUV01000005.1"/>
</dbReference>
<comment type="caution">
    <text evidence="2">The sequence shown here is derived from an EMBL/GenBank/DDBJ whole genome shotgun (WGS) entry which is preliminary data.</text>
</comment>
<evidence type="ECO:0000313" key="2">
    <source>
        <dbReference type="EMBL" id="GAE34067.1"/>
    </source>
</evidence>
<name>W4QQ77_HALA3</name>
<dbReference type="OrthoDB" id="9125539at2"/>
<gene>
    <name evidence="2" type="ORF">JCM9157_1100</name>
</gene>
<reference evidence="2 3" key="1">
    <citation type="journal article" date="2014" name="Genome Announc.">
        <title>Draft Genome Sequences of Three Alkaliphilic Bacillus Strains, Bacillus wakoensis JCM 9140T, Bacillus akibai JCM 9157T, and Bacillus hemicellulosilyticus JCM 9152T.</title>
        <authorList>
            <person name="Yuki M."/>
            <person name="Oshima K."/>
            <person name="Suda W."/>
            <person name="Oshida Y."/>
            <person name="Kitamura K."/>
            <person name="Iida T."/>
            <person name="Hattori M."/>
            <person name="Ohkuma M."/>
        </authorList>
    </citation>
    <scope>NUCLEOTIDE SEQUENCE [LARGE SCALE GENOMIC DNA]</scope>
    <source>
        <strain evidence="2 3">JCM 9157</strain>
    </source>
</reference>
<keyword evidence="3" id="KW-1185">Reference proteome</keyword>
<evidence type="ECO:0000313" key="3">
    <source>
        <dbReference type="Proteomes" id="UP000018896"/>
    </source>
</evidence>
<dbReference type="EMBL" id="BAUV01000005">
    <property type="protein sequence ID" value="GAE34067.1"/>
    <property type="molecule type" value="Genomic_DNA"/>
</dbReference>
<feature type="compositionally biased region" description="Basic and acidic residues" evidence="1">
    <location>
        <begin position="224"/>
        <end position="252"/>
    </location>
</feature>
<dbReference type="eggNOG" id="ENOG502Z8SB">
    <property type="taxonomic scope" value="Bacteria"/>
</dbReference>
<proteinExistence type="predicted"/>
<dbReference type="STRING" id="1236973.JCM9157_1100"/>
<evidence type="ECO:0000256" key="1">
    <source>
        <dbReference type="SAM" id="MobiDB-lite"/>
    </source>
</evidence>
<sequence length="501" mass="55312">MTSHFQYAKDQVIGSTVDLLNQTRIQQLEKELTRILNDESVKLSHQDQSLLEALAQLDKVKDFLGKPENILGSDLTKHGEIAEQIEVHIRNAKNLINGKAASATFDQVGRTAPEDYIIDGVNVQSKFINGINNNLDHVLKHMDKYAEFGRDGSYYQIPKDTHRVIQQILDGNPPADLNERTINKILEKVQEIEKQSGKSFLEVVKPSISDYGDVQQGKAQDTVNNHEDDINKMNNENKEEISKKADKEREQAQQDGKPSMSEGLKAGLIGAAIGGSLNIAMFIYKNHKAGKSISQYSEQDWKDLGINFAKGSAKGGVTGFSIYGLTNFTSMGAPMASAFVSASFGVSQLALDYKAGKIDLNEFVAQGQIVCLESGMVALGAAVGQALIPIPIAGTLIGSFATSALMNLTKEHLSESEKEVTAKLQEIYDEALNKISYEHQKIVKAILEEYERLGTITEMAFNFECNAMFRFDYSKKLAIEYGVADDKILQSLEDVDDLFLN</sequence>
<accession>W4QQ77</accession>
<protein>
    <submittedName>
        <fullName evidence="2">Uncharacterized protein</fullName>
    </submittedName>
</protein>